<name>A0A6A4HLN0_9AGAR</name>
<gene>
    <name evidence="2" type="ORF">BT96DRAFT_939452</name>
</gene>
<sequence length="222" mass="24418">MIYSTNLLASLFLFIGVVVNASPIGSSPYETRLVQSASQAPGTLLGYTSRPATDEDLQLTVLIENPEPLQVGRTKNVYLPSENITGPVTQSLVEGIIRQYPGSYSGYDAASLVTTFCPGSRHTLLLAPHFHSQGQLRYKIMTASKFNKIRLHEKADWSKYPPVPTPRATEGETVTTSQLEFEKLLACLPLTPSRSLMESGQGGTEITDRYTPVVGWFTLRDH</sequence>
<accession>A0A6A4HLN0</accession>
<keyword evidence="1" id="KW-0732">Signal</keyword>
<keyword evidence="3" id="KW-1185">Reference proteome</keyword>
<feature type="signal peptide" evidence="1">
    <location>
        <begin position="1"/>
        <end position="21"/>
    </location>
</feature>
<protein>
    <recommendedName>
        <fullName evidence="4">PEBP-like protein</fullName>
    </recommendedName>
</protein>
<feature type="chain" id="PRO_5025610288" description="PEBP-like protein" evidence="1">
    <location>
        <begin position="22"/>
        <end position="222"/>
    </location>
</feature>
<dbReference type="EMBL" id="ML769470">
    <property type="protein sequence ID" value="KAE9399369.1"/>
    <property type="molecule type" value="Genomic_DNA"/>
</dbReference>
<proteinExistence type="predicted"/>
<evidence type="ECO:0000313" key="3">
    <source>
        <dbReference type="Proteomes" id="UP000799118"/>
    </source>
</evidence>
<dbReference type="Proteomes" id="UP000799118">
    <property type="component" value="Unassembled WGS sequence"/>
</dbReference>
<evidence type="ECO:0000256" key="1">
    <source>
        <dbReference type="SAM" id="SignalP"/>
    </source>
</evidence>
<reference evidence="2" key="1">
    <citation type="journal article" date="2019" name="Environ. Microbiol.">
        <title>Fungal ecological strategies reflected in gene transcription - a case study of two litter decomposers.</title>
        <authorList>
            <person name="Barbi F."/>
            <person name="Kohler A."/>
            <person name="Barry K."/>
            <person name="Baskaran P."/>
            <person name="Daum C."/>
            <person name="Fauchery L."/>
            <person name="Ihrmark K."/>
            <person name="Kuo A."/>
            <person name="LaButti K."/>
            <person name="Lipzen A."/>
            <person name="Morin E."/>
            <person name="Grigoriev I.V."/>
            <person name="Henrissat B."/>
            <person name="Lindahl B."/>
            <person name="Martin F."/>
        </authorList>
    </citation>
    <scope>NUCLEOTIDE SEQUENCE</scope>
    <source>
        <strain evidence="2">JB14</strain>
    </source>
</reference>
<dbReference type="AlphaFoldDB" id="A0A6A4HLN0"/>
<evidence type="ECO:0008006" key="4">
    <source>
        <dbReference type="Google" id="ProtNLM"/>
    </source>
</evidence>
<evidence type="ECO:0000313" key="2">
    <source>
        <dbReference type="EMBL" id="KAE9399369.1"/>
    </source>
</evidence>
<organism evidence="2 3">
    <name type="scientific">Gymnopus androsaceus JB14</name>
    <dbReference type="NCBI Taxonomy" id="1447944"/>
    <lineage>
        <taxon>Eukaryota</taxon>
        <taxon>Fungi</taxon>
        <taxon>Dikarya</taxon>
        <taxon>Basidiomycota</taxon>
        <taxon>Agaricomycotina</taxon>
        <taxon>Agaricomycetes</taxon>
        <taxon>Agaricomycetidae</taxon>
        <taxon>Agaricales</taxon>
        <taxon>Marasmiineae</taxon>
        <taxon>Omphalotaceae</taxon>
        <taxon>Gymnopus</taxon>
    </lineage>
</organism>